<dbReference type="Proteomes" id="UP001198163">
    <property type="component" value="Unassembled WGS sequence"/>
</dbReference>
<organism evidence="2 3">
    <name type="scientific">Teretinema zuelzerae</name>
    <dbReference type="NCBI Taxonomy" id="156"/>
    <lineage>
        <taxon>Bacteria</taxon>
        <taxon>Pseudomonadati</taxon>
        <taxon>Spirochaetota</taxon>
        <taxon>Spirochaetia</taxon>
        <taxon>Spirochaetales</taxon>
        <taxon>Treponemataceae</taxon>
        <taxon>Teretinema</taxon>
    </lineage>
</organism>
<keyword evidence="3" id="KW-1185">Reference proteome</keyword>
<evidence type="ECO:0000313" key="2">
    <source>
        <dbReference type="EMBL" id="MCD1653540.1"/>
    </source>
</evidence>
<dbReference type="AlphaFoldDB" id="A0AAE3EF25"/>
<accession>A0AAE3EF25</accession>
<reference evidence="2" key="1">
    <citation type="submission" date="2021-08" db="EMBL/GenBank/DDBJ databases">
        <title>Comparative analyses of Brucepasteria parasyntrophica and Teretinema zuelzerae.</title>
        <authorList>
            <person name="Song Y."/>
            <person name="Brune A."/>
        </authorList>
    </citation>
    <scope>NUCLEOTIDE SEQUENCE</scope>
    <source>
        <strain evidence="2">DSM 1903</strain>
    </source>
</reference>
<sequence>MNQERVKEILLSLADTKRDFTVIFTGKKSKKVNGLYKPGTAEIFLHNKNFSQDNQLLYTAIHEYAHHLRVESGASSSRAHDIAFWSLFNTLLDDAETKGIYQRIRSASIQKKIDEAKALQHEILLLEQRLGVLLQEIHETSENEAIRYEDIFQHDLQLSLVTVKKMCAISTLPAHKVENLSLDAAHVLISNKGNDQRVIGAIESGKSIAQIKTTTQSQSTARDEELEREKRRIEKTITALNERLRKIINELGEMNGINAGEASHGKIYAERIMKE</sequence>
<dbReference type="RefSeq" id="WP_230752620.1">
    <property type="nucleotide sequence ID" value="NZ_JAINWA010000001.1"/>
</dbReference>
<name>A0AAE3EF25_9SPIR</name>
<feature type="coiled-coil region" evidence="1">
    <location>
        <begin position="223"/>
        <end position="250"/>
    </location>
</feature>
<dbReference type="EMBL" id="JAINWA010000001">
    <property type="protein sequence ID" value="MCD1653540.1"/>
    <property type="molecule type" value="Genomic_DNA"/>
</dbReference>
<keyword evidence="1" id="KW-0175">Coiled coil</keyword>
<proteinExistence type="predicted"/>
<evidence type="ECO:0000256" key="1">
    <source>
        <dbReference type="SAM" id="Coils"/>
    </source>
</evidence>
<gene>
    <name evidence="2" type="ORF">K7J14_02360</name>
</gene>
<feature type="coiled-coil region" evidence="1">
    <location>
        <begin position="109"/>
        <end position="136"/>
    </location>
</feature>
<protein>
    <submittedName>
        <fullName evidence="2">Uncharacterized protein</fullName>
    </submittedName>
</protein>
<comment type="caution">
    <text evidence="2">The sequence shown here is derived from an EMBL/GenBank/DDBJ whole genome shotgun (WGS) entry which is preliminary data.</text>
</comment>
<evidence type="ECO:0000313" key="3">
    <source>
        <dbReference type="Proteomes" id="UP001198163"/>
    </source>
</evidence>